<evidence type="ECO:0000256" key="2">
    <source>
        <dbReference type="ARBA" id="ARBA00004947"/>
    </source>
</evidence>
<dbReference type="Pfam" id="PF01087">
    <property type="entry name" value="GalP_UDP_transf"/>
    <property type="match status" value="1"/>
</dbReference>
<evidence type="ECO:0000256" key="16">
    <source>
        <dbReference type="RuleBase" id="RU000506"/>
    </source>
</evidence>
<comment type="subunit">
    <text evidence="4">Homodimer.</text>
</comment>
<evidence type="ECO:0000256" key="15">
    <source>
        <dbReference type="PIRSR" id="PIRSR000808-4"/>
    </source>
</evidence>
<keyword evidence="12 16" id="KW-0119">Carbohydrate metabolism</keyword>
<evidence type="ECO:0000256" key="14">
    <source>
        <dbReference type="PIRSR" id="PIRSR000808-3"/>
    </source>
</evidence>
<dbReference type="eggNOG" id="KOG2958">
    <property type="taxonomic scope" value="Eukaryota"/>
</dbReference>
<evidence type="ECO:0000259" key="18">
    <source>
        <dbReference type="Pfam" id="PF02744"/>
    </source>
</evidence>
<protein>
    <recommendedName>
        <fullName evidence="6 16">Galactose-1-phosphate uridylyltransferase</fullName>
        <ecNumber evidence="5 16">2.7.7.12</ecNumber>
    </recommendedName>
</protein>
<dbReference type="RefSeq" id="XP_003035067.1">
    <property type="nucleotide sequence ID" value="XM_003035021.1"/>
</dbReference>
<keyword evidence="20" id="KW-1185">Reference proteome</keyword>
<comment type="similarity">
    <text evidence="3 16">Belongs to the galactose-1-phosphate uridylyltransferase type 1 family.</text>
</comment>
<evidence type="ECO:0000313" key="19">
    <source>
        <dbReference type="EMBL" id="EFJ00165.1"/>
    </source>
</evidence>
<gene>
    <name evidence="19" type="ORF">SCHCODRAFT_84467</name>
</gene>
<evidence type="ECO:0000256" key="3">
    <source>
        <dbReference type="ARBA" id="ARBA00010951"/>
    </source>
</evidence>
<dbReference type="CDD" id="cd00608">
    <property type="entry name" value="GalT"/>
    <property type="match status" value="1"/>
</dbReference>
<evidence type="ECO:0000259" key="17">
    <source>
        <dbReference type="Pfam" id="PF01087"/>
    </source>
</evidence>
<dbReference type="GO" id="GO:0033499">
    <property type="term" value="P:galactose catabolic process via UDP-galactose, Leloir pathway"/>
    <property type="evidence" value="ECO:0007669"/>
    <property type="project" value="TreeGrafter"/>
</dbReference>
<accession>D8PW72</accession>
<evidence type="ECO:0000256" key="13">
    <source>
        <dbReference type="PIRSR" id="PIRSR000808-1"/>
    </source>
</evidence>
<feature type="binding site" evidence="14">
    <location>
        <position position="52"/>
    </location>
    <ligand>
        <name>Zn(2+)</name>
        <dbReference type="ChEBI" id="CHEBI:29105"/>
    </ligand>
</feature>
<dbReference type="PIRSF" id="PIRSF000808">
    <property type="entry name" value="GalT"/>
    <property type="match status" value="1"/>
</dbReference>
<feature type="binding site" evidence="15">
    <location>
        <position position="185"/>
    </location>
    <ligand>
        <name>Fe cation</name>
        <dbReference type="ChEBI" id="CHEBI:24875"/>
    </ligand>
</feature>
<dbReference type="Gene3D" id="3.30.428.10">
    <property type="entry name" value="HIT-like"/>
    <property type="match status" value="2"/>
</dbReference>
<feature type="binding site" evidence="14">
    <location>
        <position position="167"/>
    </location>
    <ligand>
        <name>Zn(2+)</name>
        <dbReference type="ChEBI" id="CHEBI:29105"/>
    </ligand>
</feature>
<organism evidence="20">
    <name type="scientific">Schizophyllum commune (strain H4-8 / FGSC 9210)</name>
    <name type="common">Split gill fungus</name>
    <dbReference type="NCBI Taxonomy" id="578458"/>
    <lineage>
        <taxon>Eukaryota</taxon>
        <taxon>Fungi</taxon>
        <taxon>Dikarya</taxon>
        <taxon>Basidiomycota</taxon>
        <taxon>Agaricomycotina</taxon>
        <taxon>Agaricomycetes</taxon>
        <taxon>Agaricomycetidae</taxon>
        <taxon>Agaricales</taxon>
        <taxon>Schizophyllaceae</taxon>
        <taxon>Schizophyllum</taxon>
    </lineage>
</organism>
<feature type="domain" description="Galactose-1-phosphate uridyl transferase N-terminal" evidence="17">
    <location>
        <begin position="6"/>
        <end position="179"/>
    </location>
</feature>
<evidence type="ECO:0000256" key="12">
    <source>
        <dbReference type="ARBA" id="ARBA00023277"/>
    </source>
</evidence>
<feature type="domain" description="Galactose-1-phosphate uridyl transferase C-terminal" evidence="18">
    <location>
        <begin position="208"/>
        <end position="366"/>
    </location>
</feature>
<keyword evidence="15" id="KW-0408">Iron</keyword>
<dbReference type="InterPro" id="IPR019779">
    <property type="entry name" value="GalP_UDPtransf1_His-AS"/>
</dbReference>
<dbReference type="VEuPathDB" id="FungiDB:SCHCODRAFT_02682976"/>
<feature type="binding site" evidence="14">
    <location>
        <position position="116"/>
    </location>
    <ligand>
        <name>Zn(2+)</name>
        <dbReference type="ChEBI" id="CHEBI:29105"/>
    </ligand>
</feature>
<evidence type="ECO:0000256" key="10">
    <source>
        <dbReference type="ARBA" id="ARBA00022833"/>
    </source>
</evidence>
<keyword evidence="10 14" id="KW-0862">Zinc</keyword>
<evidence type="ECO:0000256" key="11">
    <source>
        <dbReference type="ARBA" id="ARBA00023144"/>
    </source>
</evidence>
<dbReference type="AlphaFoldDB" id="D8PW72"/>
<dbReference type="GeneID" id="9587690"/>
<feature type="active site" description="Tele-UMP-histidine intermediate" evidence="13">
    <location>
        <position position="169"/>
    </location>
</feature>
<comment type="cofactor">
    <cofactor evidence="15">
        <name>Fe cation</name>
        <dbReference type="ChEBI" id="CHEBI:24875"/>
    </cofactor>
    <text evidence="15">Binds 1 Fe cation per subunit.</text>
</comment>
<sequence>MAEFDPTFNPHRRYNPLTGEYVLVSPHRMKRPWKGQIEPPQPSNLPQYDPECYLCPANSRSGGQKNEDYKHTFIFENDFAAILPPPIPAAPTPPHPLLASEPVQGGCDVLIFHPRHDLTLARLGIPDIERIIQEWIGIYKRRGTQEGIKYVQIFENKGAMMGCSNPHPHGQTWAMSAIPTLPAKELDSLRKYRESNKPSEGAPKAGDCACLLCEYAHFEAGVPLEESRIVIKNDHWLAVVPWWATWPFEVMLLPYKRHIPSLQELTTEEKTSFADALSRVTKRYDNLFFCSFAYSMGIHQRPLPVEASNGSGEEAHLHLHFAPPLLRNASIRKFLVGFELMAEAQRDLTPEQAAARLRACSEVHYLDEVEATKAA</sequence>
<evidence type="ECO:0000256" key="1">
    <source>
        <dbReference type="ARBA" id="ARBA00001107"/>
    </source>
</evidence>
<keyword evidence="9 14" id="KW-0479">Metal-binding</keyword>
<dbReference type="HOGENOM" id="CLU_029960_0_0_1"/>
<dbReference type="OrthoDB" id="418412at2759"/>
<proteinExistence type="inferred from homology"/>
<dbReference type="PANTHER" id="PTHR11943:SF1">
    <property type="entry name" value="GALACTOSE-1-PHOSPHATE URIDYLYLTRANSFERASE"/>
    <property type="match status" value="1"/>
</dbReference>
<dbReference type="InParanoid" id="D8PW72"/>
<evidence type="ECO:0000256" key="7">
    <source>
        <dbReference type="ARBA" id="ARBA00022679"/>
    </source>
</evidence>
<comment type="cofactor">
    <cofactor evidence="14">
        <name>Zn(2+)</name>
        <dbReference type="ChEBI" id="CHEBI:29105"/>
    </cofactor>
    <text evidence="14">Binds 1 zinc ion per subunit.</text>
</comment>
<dbReference type="InterPro" id="IPR036265">
    <property type="entry name" value="HIT-like_sf"/>
</dbReference>
<keyword evidence="7 16" id="KW-0808">Transferase</keyword>
<dbReference type="InterPro" id="IPR005850">
    <property type="entry name" value="GalP_Utransf_C"/>
</dbReference>
<dbReference type="GO" id="GO:0008270">
    <property type="term" value="F:zinc ion binding"/>
    <property type="evidence" value="ECO:0007669"/>
    <property type="project" value="InterPro"/>
</dbReference>
<reference evidence="19 20" key="1">
    <citation type="journal article" date="2010" name="Nat. Biotechnol.">
        <title>Genome sequence of the model mushroom Schizophyllum commune.</title>
        <authorList>
            <person name="Ohm R.A."/>
            <person name="de Jong J.F."/>
            <person name="Lugones L.G."/>
            <person name="Aerts A."/>
            <person name="Kothe E."/>
            <person name="Stajich J.E."/>
            <person name="de Vries R.P."/>
            <person name="Record E."/>
            <person name="Levasseur A."/>
            <person name="Baker S.E."/>
            <person name="Bartholomew K.A."/>
            <person name="Coutinho P.M."/>
            <person name="Erdmann S."/>
            <person name="Fowler T.J."/>
            <person name="Gathman A.C."/>
            <person name="Lombard V."/>
            <person name="Henrissat B."/>
            <person name="Knabe N."/>
            <person name="Kuees U."/>
            <person name="Lilly W.W."/>
            <person name="Lindquist E."/>
            <person name="Lucas S."/>
            <person name="Magnuson J.K."/>
            <person name="Piumi F."/>
            <person name="Raudaskoski M."/>
            <person name="Salamov A."/>
            <person name="Schmutz J."/>
            <person name="Schwarze F.W.M.R."/>
            <person name="vanKuyk P.A."/>
            <person name="Horton J.S."/>
            <person name="Grigoriev I.V."/>
            <person name="Woesten H.A.B."/>
        </authorList>
    </citation>
    <scope>NUCLEOTIDE SEQUENCE [LARGE SCALE GENOMIC DNA]</scope>
    <source>
        <strain evidence="20">H4-8 / FGSC 9210</strain>
    </source>
</reference>
<feature type="binding site" evidence="15">
    <location>
        <position position="320"/>
    </location>
    <ligand>
        <name>Fe cation</name>
        <dbReference type="ChEBI" id="CHEBI:24875"/>
    </ligand>
</feature>
<dbReference type="FunCoup" id="D8PW72">
    <property type="interactions" value="213"/>
</dbReference>
<dbReference type="Proteomes" id="UP000007431">
    <property type="component" value="Unassembled WGS sequence"/>
</dbReference>
<dbReference type="STRING" id="578458.D8PW72"/>
<dbReference type="UniPathway" id="UPA00214"/>
<evidence type="ECO:0000313" key="20">
    <source>
        <dbReference type="Proteomes" id="UP000007431"/>
    </source>
</evidence>
<feature type="binding site" evidence="14">
    <location>
        <position position="55"/>
    </location>
    <ligand>
        <name>Zn(2+)</name>
        <dbReference type="ChEBI" id="CHEBI:29105"/>
    </ligand>
</feature>
<dbReference type="PANTHER" id="PTHR11943">
    <property type="entry name" value="GALACTOSE-1-PHOSPHATE URIDYLYLTRANSFERASE"/>
    <property type="match status" value="1"/>
</dbReference>
<dbReference type="PROSITE" id="PS00117">
    <property type="entry name" value="GAL_P_UDP_TRANSF_I"/>
    <property type="match status" value="1"/>
</dbReference>
<dbReference type="OMA" id="CFENRGA"/>
<evidence type="ECO:0000256" key="5">
    <source>
        <dbReference type="ARBA" id="ARBA00012384"/>
    </source>
</evidence>
<dbReference type="GO" id="GO:0008108">
    <property type="term" value="F:UDP-glucose:hexose-1-phosphate uridylyltransferase activity"/>
    <property type="evidence" value="ECO:0007669"/>
    <property type="project" value="UniProtKB-EC"/>
</dbReference>
<dbReference type="FunFam" id="3.30.428.10:FF:000002">
    <property type="entry name" value="Galactose-1-phosphate uridylyltransferase"/>
    <property type="match status" value="1"/>
</dbReference>
<dbReference type="Pfam" id="PF02744">
    <property type="entry name" value="GalP_UDP_tr_C"/>
    <property type="match status" value="1"/>
</dbReference>
<feature type="binding site" evidence="15">
    <location>
        <position position="299"/>
    </location>
    <ligand>
        <name>Fe cation</name>
        <dbReference type="ChEBI" id="CHEBI:24875"/>
    </ligand>
</feature>
<evidence type="ECO:0000256" key="8">
    <source>
        <dbReference type="ARBA" id="ARBA00022695"/>
    </source>
</evidence>
<dbReference type="InterPro" id="IPR005849">
    <property type="entry name" value="GalP_Utransf_N"/>
</dbReference>
<comment type="pathway">
    <text evidence="2 16">Carbohydrate metabolism; galactose metabolism.</text>
</comment>
<keyword evidence="8 16" id="KW-0548">Nucleotidyltransferase</keyword>
<dbReference type="EMBL" id="GL377303">
    <property type="protein sequence ID" value="EFJ00165.1"/>
    <property type="molecule type" value="Genomic_DNA"/>
</dbReference>
<feature type="binding site" evidence="15">
    <location>
        <position position="318"/>
    </location>
    <ligand>
        <name>Fe cation</name>
        <dbReference type="ChEBI" id="CHEBI:24875"/>
    </ligand>
</feature>
<evidence type="ECO:0000256" key="6">
    <source>
        <dbReference type="ARBA" id="ARBA00016340"/>
    </source>
</evidence>
<dbReference type="KEGG" id="scm:SCHCO_02682976"/>
<name>D8PW72_SCHCM</name>
<dbReference type="GO" id="GO:0005737">
    <property type="term" value="C:cytoplasm"/>
    <property type="evidence" value="ECO:0007669"/>
    <property type="project" value="TreeGrafter"/>
</dbReference>
<comment type="catalytic activity">
    <reaction evidence="1 16">
        <text>alpha-D-galactose 1-phosphate + UDP-alpha-D-glucose = alpha-D-glucose 1-phosphate + UDP-alpha-D-galactose</text>
        <dbReference type="Rhea" id="RHEA:13989"/>
        <dbReference type="ChEBI" id="CHEBI:58336"/>
        <dbReference type="ChEBI" id="CHEBI:58601"/>
        <dbReference type="ChEBI" id="CHEBI:58885"/>
        <dbReference type="ChEBI" id="CHEBI:66914"/>
        <dbReference type="EC" id="2.7.7.12"/>
    </reaction>
</comment>
<evidence type="ECO:0000256" key="4">
    <source>
        <dbReference type="ARBA" id="ARBA00011738"/>
    </source>
</evidence>
<dbReference type="InterPro" id="IPR001937">
    <property type="entry name" value="GalP_UDPtransf1"/>
</dbReference>
<evidence type="ECO:0000256" key="9">
    <source>
        <dbReference type="ARBA" id="ARBA00022723"/>
    </source>
</evidence>
<dbReference type="SUPFAM" id="SSF54197">
    <property type="entry name" value="HIT-like"/>
    <property type="match status" value="2"/>
</dbReference>
<dbReference type="NCBIfam" id="TIGR00209">
    <property type="entry name" value="galT_1"/>
    <property type="match status" value="1"/>
</dbReference>
<keyword evidence="11 16" id="KW-0299">Galactose metabolism</keyword>
<dbReference type="EC" id="2.7.7.12" evidence="5 16"/>